<dbReference type="RefSeq" id="WP_173578242.1">
    <property type="nucleotide sequence ID" value="NZ_WOSW01000038.1"/>
</dbReference>
<feature type="transmembrane region" description="Helical" evidence="7">
    <location>
        <begin position="449"/>
        <end position="466"/>
    </location>
</feature>
<feature type="transmembrane region" description="Helical" evidence="7">
    <location>
        <begin position="117"/>
        <end position="141"/>
    </location>
</feature>
<evidence type="ECO:0000256" key="7">
    <source>
        <dbReference type="SAM" id="Phobius"/>
    </source>
</evidence>
<feature type="transmembrane region" description="Helical" evidence="7">
    <location>
        <begin position="211"/>
        <end position="230"/>
    </location>
</feature>
<keyword evidence="5 7" id="KW-1133">Transmembrane helix</keyword>
<evidence type="ECO:0000256" key="1">
    <source>
        <dbReference type="ARBA" id="ARBA00004651"/>
    </source>
</evidence>
<feature type="domain" description="Major facilitator superfamily (MFS) profile" evidence="8">
    <location>
        <begin position="26"/>
        <end position="473"/>
    </location>
</feature>
<feature type="transmembrane region" description="Helical" evidence="7">
    <location>
        <begin position="371"/>
        <end position="396"/>
    </location>
</feature>
<feature type="transmembrane region" description="Helical" evidence="7">
    <location>
        <begin position="92"/>
        <end position="111"/>
    </location>
</feature>
<dbReference type="SUPFAM" id="SSF103473">
    <property type="entry name" value="MFS general substrate transporter"/>
    <property type="match status" value="1"/>
</dbReference>
<dbReference type="InterPro" id="IPR011701">
    <property type="entry name" value="MFS"/>
</dbReference>
<evidence type="ECO:0000256" key="2">
    <source>
        <dbReference type="ARBA" id="ARBA00022448"/>
    </source>
</evidence>
<comment type="subcellular location">
    <subcellularLocation>
        <location evidence="1">Cell membrane</location>
        <topology evidence="1">Multi-pass membrane protein</topology>
    </subcellularLocation>
</comment>
<dbReference type="InterPro" id="IPR020846">
    <property type="entry name" value="MFS_dom"/>
</dbReference>
<evidence type="ECO:0000256" key="3">
    <source>
        <dbReference type="ARBA" id="ARBA00022475"/>
    </source>
</evidence>
<organism evidence="9 10">
    <name type="scientific">Acetobacter fallax</name>
    <dbReference type="NCBI Taxonomy" id="1737473"/>
    <lineage>
        <taxon>Bacteria</taxon>
        <taxon>Pseudomonadati</taxon>
        <taxon>Pseudomonadota</taxon>
        <taxon>Alphaproteobacteria</taxon>
        <taxon>Acetobacterales</taxon>
        <taxon>Acetobacteraceae</taxon>
        <taxon>Acetobacter</taxon>
    </lineage>
</organism>
<keyword evidence="4 7" id="KW-0812">Transmembrane</keyword>
<dbReference type="InterPro" id="IPR036259">
    <property type="entry name" value="MFS_trans_sf"/>
</dbReference>
<feature type="transmembrane region" description="Helical" evidence="7">
    <location>
        <begin position="242"/>
        <end position="261"/>
    </location>
</feature>
<evidence type="ECO:0000256" key="4">
    <source>
        <dbReference type="ARBA" id="ARBA00022692"/>
    </source>
</evidence>
<name>A0ABX0KBF8_9PROT</name>
<feature type="transmembrane region" description="Helical" evidence="7">
    <location>
        <begin position="307"/>
        <end position="326"/>
    </location>
</feature>
<evidence type="ECO:0000259" key="8">
    <source>
        <dbReference type="PROSITE" id="PS50850"/>
    </source>
</evidence>
<proteinExistence type="predicted"/>
<evidence type="ECO:0000256" key="6">
    <source>
        <dbReference type="ARBA" id="ARBA00023136"/>
    </source>
</evidence>
<keyword evidence="6 7" id="KW-0472">Membrane</keyword>
<feature type="transmembrane region" description="Helical" evidence="7">
    <location>
        <begin position="153"/>
        <end position="172"/>
    </location>
</feature>
<protein>
    <submittedName>
        <fullName evidence="9">MFS transporter</fullName>
    </submittedName>
</protein>
<feature type="transmembrane region" description="Helical" evidence="7">
    <location>
        <begin position="178"/>
        <end position="199"/>
    </location>
</feature>
<dbReference type="Gene3D" id="1.20.1720.10">
    <property type="entry name" value="Multidrug resistance protein D"/>
    <property type="match status" value="1"/>
</dbReference>
<comment type="caution">
    <text evidence="9">The sequence shown here is derived from an EMBL/GenBank/DDBJ whole genome shotgun (WGS) entry which is preliminary data.</text>
</comment>
<dbReference type="EMBL" id="WOSW01000038">
    <property type="protein sequence ID" value="NHO33772.1"/>
    <property type="molecule type" value="Genomic_DNA"/>
</dbReference>
<evidence type="ECO:0000313" key="10">
    <source>
        <dbReference type="Proteomes" id="UP000615326"/>
    </source>
</evidence>
<dbReference type="Pfam" id="PF07690">
    <property type="entry name" value="MFS_1"/>
    <property type="match status" value="1"/>
</dbReference>
<keyword evidence="10" id="KW-1185">Reference proteome</keyword>
<feature type="transmembrane region" description="Helical" evidence="7">
    <location>
        <begin position="25"/>
        <end position="44"/>
    </location>
</feature>
<keyword evidence="2" id="KW-0813">Transport</keyword>
<dbReference type="Gene3D" id="1.20.1250.20">
    <property type="entry name" value="MFS general substrate transporter like domains"/>
    <property type="match status" value="1"/>
</dbReference>
<evidence type="ECO:0000256" key="5">
    <source>
        <dbReference type="ARBA" id="ARBA00022989"/>
    </source>
</evidence>
<feature type="transmembrane region" description="Helical" evidence="7">
    <location>
        <begin position="64"/>
        <end position="85"/>
    </location>
</feature>
<feature type="transmembrane region" description="Helical" evidence="7">
    <location>
        <begin position="417"/>
        <end position="437"/>
    </location>
</feature>
<evidence type="ECO:0000313" key="9">
    <source>
        <dbReference type="EMBL" id="NHO33772.1"/>
    </source>
</evidence>
<keyword evidence="3" id="KW-1003">Cell membrane</keyword>
<accession>A0ABX0KBF8</accession>
<feature type="transmembrane region" description="Helical" evidence="7">
    <location>
        <begin position="347"/>
        <end position="365"/>
    </location>
</feature>
<dbReference type="PANTHER" id="PTHR42718">
    <property type="entry name" value="MAJOR FACILITATOR SUPERFAMILY MULTIDRUG TRANSPORTER MFSC"/>
    <property type="match status" value="1"/>
</dbReference>
<dbReference type="PANTHER" id="PTHR42718:SF46">
    <property type="entry name" value="BLR6921 PROTEIN"/>
    <property type="match status" value="1"/>
</dbReference>
<reference evidence="9 10" key="1">
    <citation type="journal article" date="2020" name="Int. J. Syst. Evol. Microbiol.">
        <title>Novel acetic acid bacteria from cider fermentations: Acetobacter conturbans sp. nov. and Acetobacter fallax sp. nov.</title>
        <authorList>
            <person name="Sombolestani A.S."/>
            <person name="Cleenwerck I."/>
            <person name="Cnockaert M."/>
            <person name="Borremans W."/>
            <person name="Wieme A.D."/>
            <person name="De Vuyst L."/>
            <person name="Vandamme P."/>
        </authorList>
    </citation>
    <scope>NUCLEOTIDE SEQUENCE [LARGE SCALE GENOMIC DNA]</scope>
    <source>
        <strain evidence="9 10">LMG 1637</strain>
    </source>
</reference>
<sequence length="480" mass="50895">MRREDDILPDVTEASSTPVRRYSPAIALVLALAAFMQNLDGAIINTSLPQMARSFGVTALDLSLGITAYMLASAAMSPLASWLAIKAGERRVMVLAMLVFTAASVWCGLARGLPEFVLARIAQGLAAAVMSPVGMTIMLRYTPKSELMRAQSVTVWPALSAPVIGPVLGGYITQTIGWQWNFWLNLPVGLIAALAILKVVPPTPPEDAPPLDWKGLVLCAVALTCLLAGFQRSPEPGSERFLAFGLMISGAVAGVFAVRHLRAHETPILSLEPLKRASMRYGALYPGLVFRCLFSSAPFLLPLLFQIGFGLSPAVAGSWMLGYFCANLGLKPFTSAILRRFGFRNVLFFNGLLAALSLLVCVFVSPHESVLLLVLTLVFAGATRSMELTALSTVMFADVSADERRAAAGVSSILQQAASAAGVPVMAFCLSVAQTAYGHAHLGLAELRVAFLVSAVLALVAAVGFARMPEGLGSEMTGRV</sequence>
<dbReference type="PROSITE" id="PS50850">
    <property type="entry name" value="MFS"/>
    <property type="match status" value="1"/>
</dbReference>
<gene>
    <name evidence="9" type="ORF">GOB84_14670</name>
</gene>
<dbReference type="Proteomes" id="UP000615326">
    <property type="component" value="Unassembled WGS sequence"/>
</dbReference>